<dbReference type="Proteomes" id="UP000033930">
    <property type="component" value="Unassembled WGS sequence"/>
</dbReference>
<dbReference type="FunFam" id="3.40.50.720:FF:000077">
    <property type="entry name" value="L-threonine 3-dehydrogenase, mitochondrial"/>
    <property type="match status" value="1"/>
</dbReference>
<name>A0A0G0YDQ8_9BACT</name>
<dbReference type="InterPro" id="IPR036291">
    <property type="entry name" value="NAD(P)-bd_dom_sf"/>
</dbReference>
<proteinExistence type="inferred from homology"/>
<dbReference type="EMBL" id="LCAW01000017">
    <property type="protein sequence ID" value="KKR98452.1"/>
    <property type="molecule type" value="Genomic_DNA"/>
</dbReference>
<evidence type="ECO:0000313" key="3">
    <source>
        <dbReference type="EMBL" id="KKR98452.1"/>
    </source>
</evidence>
<comment type="caution">
    <text evidence="3">The sequence shown here is derived from an EMBL/GenBank/DDBJ whole genome shotgun (WGS) entry which is preliminary data.</text>
</comment>
<dbReference type="Gene3D" id="3.40.50.720">
    <property type="entry name" value="NAD(P)-binding Rossmann-like Domain"/>
    <property type="match status" value="1"/>
</dbReference>
<protein>
    <submittedName>
        <fullName evidence="3">Nad-dependent epimerase/dehydratase</fullName>
    </submittedName>
</protein>
<gene>
    <name evidence="3" type="ORF">UU50_C0017G0011</name>
</gene>
<organism evidence="3 4">
    <name type="scientific">Candidatus Uhrbacteria bacterium GW2011_GWC1_41_20</name>
    <dbReference type="NCBI Taxonomy" id="1618983"/>
    <lineage>
        <taxon>Bacteria</taxon>
        <taxon>Candidatus Uhriibacteriota</taxon>
    </lineage>
</organism>
<accession>A0A0G0YDQ8</accession>
<evidence type="ECO:0000313" key="4">
    <source>
        <dbReference type="Proteomes" id="UP000033930"/>
    </source>
</evidence>
<dbReference type="AlphaFoldDB" id="A0A0G0YDQ8"/>
<dbReference type="InterPro" id="IPR001509">
    <property type="entry name" value="Epimerase_deHydtase"/>
</dbReference>
<dbReference type="PANTHER" id="PTHR42687">
    <property type="entry name" value="L-THREONINE 3-DEHYDROGENASE"/>
    <property type="match status" value="1"/>
</dbReference>
<evidence type="ECO:0000256" key="1">
    <source>
        <dbReference type="ARBA" id="ARBA00007637"/>
    </source>
</evidence>
<dbReference type="Pfam" id="PF01370">
    <property type="entry name" value="Epimerase"/>
    <property type="match status" value="1"/>
</dbReference>
<evidence type="ECO:0000259" key="2">
    <source>
        <dbReference type="Pfam" id="PF01370"/>
    </source>
</evidence>
<comment type="similarity">
    <text evidence="1">Belongs to the NAD(P)-dependent epimerase/dehydratase family.</text>
</comment>
<dbReference type="InterPro" id="IPR051225">
    <property type="entry name" value="NAD(P)_epim/dehydratase"/>
</dbReference>
<dbReference type="GO" id="GO:0006567">
    <property type="term" value="P:L-threonine catabolic process"/>
    <property type="evidence" value="ECO:0007669"/>
    <property type="project" value="TreeGrafter"/>
</dbReference>
<dbReference type="GO" id="GO:0008743">
    <property type="term" value="F:L-threonine 3-dehydrogenase activity"/>
    <property type="evidence" value="ECO:0007669"/>
    <property type="project" value="TreeGrafter"/>
</dbReference>
<dbReference type="PANTHER" id="PTHR42687:SF1">
    <property type="entry name" value="L-THREONINE 3-DEHYDROGENASE, MITOCHONDRIAL"/>
    <property type="match status" value="1"/>
</dbReference>
<feature type="domain" description="NAD-dependent epimerase/dehydratase" evidence="2">
    <location>
        <begin position="6"/>
        <end position="233"/>
    </location>
</feature>
<sequence>MTSKKIIVTGATGQIGSELVIELRKKYGEQQVVAVGHSKPIEGELSSGPFEIVDVTNKPALDELVQKYRPDTIYHLVGILSAKGEKNPDLAWRVNMEGLKNILDISRDRGVTKVFWPSSIAAFGPTTPRDNTPQNTILDPTTIYGVTKVAGELLCQYYWKKYGLDVRSLRYPGIISYKTEPGGGTTDYAVAIYFEAIKNKKYDCFVGRDTVLPMMYMPDAVRATIELMEAPIENIKVRTSYNLTAMSFSAEELATSVARCIPGFVCSYNPDDRQRIADSWPRSIDDSVARKDWGWKHEFGIEEMTKDMLDHISTLEASDLL</sequence>
<dbReference type="SUPFAM" id="SSF51735">
    <property type="entry name" value="NAD(P)-binding Rossmann-fold domains"/>
    <property type="match status" value="1"/>
</dbReference>
<dbReference type="PATRIC" id="fig|1618983.3.peg.715"/>
<reference evidence="3 4" key="1">
    <citation type="journal article" date="2015" name="Nature">
        <title>rRNA introns, odd ribosomes, and small enigmatic genomes across a large radiation of phyla.</title>
        <authorList>
            <person name="Brown C.T."/>
            <person name="Hug L.A."/>
            <person name="Thomas B.C."/>
            <person name="Sharon I."/>
            <person name="Castelle C.J."/>
            <person name="Singh A."/>
            <person name="Wilkins M.J."/>
            <person name="Williams K.H."/>
            <person name="Banfield J.F."/>
        </authorList>
    </citation>
    <scope>NUCLEOTIDE SEQUENCE [LARGE SCALE GENOMIC DNA]</scope>
</reference>